<accession>A0A4V1CN49</accession>
<dbReference type="InterPro" id="IPR043737">
    <property type="entry name" value="DUF5682"/>
</dbReference>
<dbReference type="PANTHER" id="PTHR30634:SF14">
    <property type="match status" value="1"/>
</dbReference>
<evidence type="ECO:0000313" key="1">
    <source>
        <dbReference type="EMBL" id="QCB95205.1"/>
    </source>
</evidence>
<dbReference type="Proteomes" id="UP000296469">
    <property type="component" value="Chromosome"/>
</dbReference>
<organism evidence="1 2">
    <name type="scientific">Cellulomonas shaoxiangyii</name>
    <dbReference type="NCBI Taxonomy" id="2566013"/>
    <lineage>
        <taxon>Bacteria</taxon>
        <taxon>Bacillati</taxon>
        <taxon>Actinomycetota</taxon>
        <taxon>Actinomycetes</taxon>
        <taxon>Micrococcales</taxon>
        <taxon>Cellulomonadaceae</taxon>
        <taxon>Cellulomonas</taxon>
    </lineage>
</organism>
<keyword evidence="2" id="KW-1185">Reference proteome</keyword>
<proteinExistence type="predicted"/>
<gene>
    <name evidence="1" type="ORF">E5225_05305</name>
</gene>
<protein>
    <submittedName>
        <fullName evidence="1">Uncharacterized protein</fullName>
    </submittedName>
</protein>
<dbReference type="Pfam" id="PF18934">
    <property type="entry name" value="DUF5682"/>
    <property type="match status" value="1"/>
</dbReference>
<dbReference type="PANTHER" id="PTHR30634">
    <property type="entry name" value="OUTER MEMBRANE LOLAB LIPOPROTEIN INSERTION APPARATUS"/>
    <property type="match status" value="1"/>
</dbReference>
<name>A0A4V1CN49_9CELL</name>
<reference evidence="1 2" key="1">
    <citation type="submission" date="2019-04" db="EMBL/GenBank/DDBJ databases">
        <title>Isolation and identification of Cellulomonas shaoxiangyii sp. Nov. isolated from feces of the Tibetan antelopes (Pantholops hodgsonii) in the Qinghai-Tibet plateau of China.</title>
        <authorList>
            <person name="Tian Z."/>
        </authorList>
    </citation>
    <scope>NUCLEOTIDE SEQUENCE [LARGE SCALE GENOMIC DNA]</scope>
    <source>
        <strain evidence="1 2">Z28</strain>
    </source>
</reference>
<dbReference type="EMBL" id="CP039291">
    <property type="protein sequence ID" value="QCB95205.1"/>
    <property type="molecule type" value="Genomic_DNA"/>
</dbReference>
<dbReference type="InterPro" id="IPR050458">
    <property type="entry name" value="LolB"/>
</dbReference>
<sequence>MHVLGVRHHGPGSARSVLEALEELDPDVVLVEGAPELAPLVPFVADPGLVPPVAGLVYAVDEPGRASFYPMAEFSPEWVALRWAVARGRRVELADLPAAHLLATRAAEDAEAGVPVLRDPVGDLARAAGYDDPERWWEDAVEHRSGTAVARFDALREAMAAVRAAGPGDDLETRRREAAMRRSVRAALRAGAARVAFVCGAYHAPAVHPDARVPVKEDTALLAGLPKVKVTATWAPWTAGRLAVASGYGAGVTAPGWYQHLFVEGARAGATPEDVTASWLVRVGRALRDEQLDAPPASIVEATRLAQTLAVVRGRPSVGLTEVTDAAQTVLCGGSTVPLELVHRTLVVGEAMGAVPESVPMVPLAADLARRQRALRMAPSASVTVLQLDLRKEQHRERSLLLHRLLLLDVPWGRPAAVTARTTGTFREAWQLEWVPELSVRLVEAGLRGTTVPAATEGVVRERAAAAADLSALADLVEQCLLCDLPDALTVVLAALERQTAQQHDPLTLLRTVEPLARTCRYGDVRAADTAGVARVLRTVVTRVAVGLRAACTALDDDAGALVREAVESAHRGVRLLDEPALDGPWRRGLTDLARDERVHAAVSGRVHRLLLDDGTLEVVTVAERMSRRLSVGAPAPAGAAWLDGFLEGDALLLVHDPTLLSLVDEWVAGVDDATFEDLLPLLRRAFARFSDAERREVGHRLRAPGVLRAQVTRLDVDRALPAVHATARLLGLEPVA</sequence>
<dbReference type="KEGG" id="celz:E5225_05305"/>
<dbReference type="OrthoDB" id="9768066at2"/>
<dbReference type="AlphaFoldDB" id="A0A4V1CN49"/>
<evidence type="ECO:0000313" key="2">
    <source>
        <dbReference type="Proteomes" id="UP000296469"/>
    </source>
</evidence>